<evidence type="ECO:0000256" key="1">
    <source>
        <dbReference type="SAM" id="MobiDB-lite"/>
    </source>
</evidence>
<feature type="domain" description="PSP1 C-terminal" evidence="2">
    <location>
        <begin position="701"/>
        <end position="786"/>
    </location>
</feature>
<protein>
    <recommendedName>
        <fullName evidence="2">PSP1 C-terminal domain-containing protein</fullName>
    </recommendedName>
</protein>
<dbReference type="AlphaFoldDB" id="A0A507CV29"/>
<evidence type="ECO:0000259" key="2">
    <source>
        <dbReference type="PROSITE" id="PS51411"/>
    </source>
</evidence>
<sequence>MQSSSSLTTNPSNHPLWAIDFDPDPAGNPTLSSAAAAPVSTSASANTAADPLTLALGPPHPPPPPSSTLSLPNPQVSTPTATNPLAPPSLPSLSDVSSPYISPSPIDPDDSVFASASSAQIPTSQLLHHQQRQSTILQANPTTTASLLSDASLSTPVSSMYDMASSTDSNTSTTTAATTPTTTTTVATTWSATTWSSKTPNSPANPSSIWDKGPGGLVTACPTTPRDSYGIKTPSEPQDSNASYAQSTDAAAAAVYTSISFAYASSPSDDGQDMNATSFKNVITHQPLRDASDDTNASRYNPKSAQIAPPSRTRSKSFNAGYSYLADDLLYPSSTNPSKNLPSTESPFPDSFIWADDRAAPSMHRRASTVPVIYAGLWDTPTAAPSLIDRAPPAVMEDPSIQNYYRQGRRFSHAPTLYQDWHDPRVNRTGALEHEYDLEHFAPGVIDSRRRHSLAGPPMYPPQSTSSSSRYLNEALESLHLEDPSRESSLKAFVSPPLRASPDYNAPTPLRNNNEYNPTNLRTDYLRNVDNDLNTISPSAAPLSVSNLANAPLYDEINDYFENTEHRTRAWVEAGKNLQMQTNHLVHWPLYIVEFKAGRMDYFYVGDRMGPPIRKGDLVIVEADRGKDLGKVVVQGIQNPQQLAMHQSILGDGLLSCVNMAVGSMGVGNDVMGGGSSQGGGAPLTGPAVLGQLGPKDIHPKRIYRTAQSSEVSQLVAKSADEAKAQALCQAKIRQRKLPMEIVDAEYQWDRRKLTFYFVADRRIDFRELVRELFKIYKTRIWMCAVSPHRQDMDLATQPTYI</sequence>
<dbReference type="InterPro" id="IPR007557">
    <property type="entry name" value="PSP1_C"/>
</dbReference>
<dbReference type="Pfam" id="PF04468">
    <property type="entry name" value="PSP1"/>
    <property type="match status" value="1"/>
</dbReference>
<dbReference type="Proteomes" id="UP000320475">
    <property type="component" value="Unassembled WGS sequence"/>
</dbReference>
<evidence type="ECO:0000313" key="3">
    <source>
        <dbReference type="EMBL" id="TPX43033.1"/>
    </source>
</evidence>
<feature type="region of interest" description="Disordered" evidence="1">
    <location>
        <begin position="285"/>
        <end position="315"/>
    </location>
</feature>
<feature type="compositionally biased region" description="Low complexity" evidence="1">
    <location>
        <begin position="67"/>
        <end position="84"/>
    </location>
</feature>
<gene>
    <name evidence="3" type="ORF">SeLEV6574_g05282</name>
</gene>
<feature type="region of interest" description="Disordered" evidence="1">
    <location>
        <begin position="450"/>
        <end position="470"/>
    </location>
</feature>
<feature type="compositionally biased region" description="Polar residues" evidence="1">
    <location>
        <begin position="1"/>
        <end position="13"/>
    </location>
</feature>
<name>A0A507CV29_9FUNG</name>
<comment type="caution">
    <text evidence="3">The sequence shown here is derived from an EMBL/GenBank/DDBJ whole genome shotgun (WGS) entry which is preliminary data.</text>
</comment>
<dbReference type="OrthoDB" id="243127at2759"/>
<dbReference type="EMBL" id="QEAM01000242">
    <property type="protein sequence ID" value="TPX43033.1"/>
    <property type="molecule type" value="Genomic_DNA"/>
</dbReference>
<accession>A0A507CV29</accession>
<dbReference type="PANTHER" id="PTHR43830">
    <property type="entry name" value="PROTEIN PSP1"/>
    <property type="match status" value="1"/>
</dbReference>
<feature type="compositionally biased region" description="Low complexity" evidence="1">
    <location>
        <begin position="91"/>
        <end position="104"/>
    </location>
</feature>
<feature type="region of interest" description="Disordered" evidence="1">
    <location>
        <begin position="191"/>
        <end position="245"/>
    </location>
</feature>
<feature type="compositionally biased region" description="Low complexity" evidence="1">
    <location>
        <begin position="32"/>
        <end position="57"/>
    </location>
</feature>
<evidence type="ECO:0000313" key="4">
    <source>
        <dbReference type="Proteomes" id="UP000320475"/>
    </source>
</evidence>
<proteinExistence type="predicted"/>
<feature type="region of interest" description="Disordered" evidence="1">
    <location>
        <begin position="1"/>
        <end position="117"/>
    </location>
</feature>
<feature type="compositionally biased region" description="Polar residues" evidence="1">
    <location>
        <begin position="294"/>
        <end position="304"/>
    </location>
</feature>
<dbReference type="PANTHER" id="PTHR43830:SF3">
    <property type="entry name" value="PROTEIN PSP1"/>
    <property type="match status" value="1"/>
</dbReference>
<reference evidence="3 4" key="1">
    <citation type="journal article" date="2019" name="Sci. Rep.">
        <title>Comparative genomics of chytrid fungi reveal insights into the obligate biotrophic and pathogenic lifestyle of Synchytrium endobioticum.</title>
        <authorList>
            <person name="van de Vossenberg B.T.L.H."/>
            <person name="Warris S."/>
            <person name="Nguyen H.D.T."/>
            <person name="van Gent-Pelzer M.P.E."/>
            <person name="Joly D.L."/>
            <person name="van de Geest H.C."/>
            <person name="Bonants P.J.M."/>
            <person name="Smith D.S."/>
            <person name="Levesque C.A."/>
            <person name="van der Lee T.A.J."/>
        </authorList>
    </citation>
    <scope>NUCLEOTIDE SEQUENCE [LARGE SCALE GENOMIC DNA]</scope>
    <source>
        <strain evidence="3 4">LEV6574</strain>
    </source>
</reference>
<feature type="region of interest" description="Disordered" evidence="1">
    <location>
        <begin position="497"/>
        <end position="518"/>
    </location>
</feature>
<dbReference type="NCBIfam" id="NF041131">
    <property type="entry name" value="RicT_YaaT_fam"/>
    <property type="match status" value="1"/>
</dbReference>
<dbReference type="GO" id="GO:0005737">
    <property type="term" value="C:cytoplasm"/>
    <property type="evidence" value="ECO:0007669"/>
    <property type="project" value="TreeGrafter"/>
</dbReference>
<dbReference type="InterPro" id="IPR047767">
    <property type="entry name" value="PSP1-like"/>
</dbReference>
<organism evidence="3 4">
    <name type="scientific">Synchytrium endobioticum</name>
    <dbReference type="NCBI Taxonomy" id="286115"/>
    <lineage>
        <taxon>Eukaryota</taxon>
        <taxon>Fungi</taxon>
        <taxon>Fungi incertae sedis</taxon>
        <taxon>Chytridiomycota</taxon>
        <taxon>Chytridiomycota incertae sedis</taxon>
        <taxon>Chytridiomycetes</taxon>
        <taxon>Synchytriales</taxon>
        <taxon>Synchytriaceae</taxon>
        <taxon>Synchytrium</taxon>
    </lineage>
</organism>
<dbReference type="PROSITE" id="PS51411">
    <property type="entry name" value="PSP1_C"/>
    <property type="match status" value="1"/>
</dbReference>
<dbReference type="VEuPathDB" id="FungiDB:SeMB42_g06506"/>